<dbReference type="EMBL" id="GL891355">
    <property type="protein sequence ID" value="EGO53838.1"/>
    <property type="molecule type" value="Genomic_DNA"/>
</dbReference>
<name>F8MXY5_NEUT8</name>
<accession>F8MXY5</accession>
<evidence type="ECO:0000313" key="1">
    <source>
        <dbReference type="EMBL" id="EGO53838.1"/>
    </source>
</evidence>
<dbReference type="VEuPathDB" id="FungiDB:NEUTE1DRAFT_149142"/>
<dbReference type="GeneID" id="20827062"/>
<dbReference type="KEGG" id="nte:NEUTE1DRAFT149142"/>
<evidence type="ECO:0000313" key="2">
    <source>
        <dbReference type="Proteomes" id="UP000008065"/>
    </source>
</evidence>
<dbReference type="RefSeq" id="XP_009854887.1">
    <property type="nucleotide sequence ID" value="XM_009856585.1"/>
</dbReference>
<reference evidence="2" key="1">
    <citation type="journal article" date="2011" name="Genetics">
        <title>Massive changes in genome architecture accompany the transition to self-fertility in the filamentous fungus Neurospora tetrasperma.</title>
        <authorList>
            <person name="Ellison C.E."/>
            <person name="Stajich J.E."/>
            <person name="Jacobson D.J."/>
            <person name="Natvig D.O."/>
            <person name="Lapidus A."/>
            <person name="Foster B."/>
            <person name="Aerts A."/>
            <person name="Riley R."/>
            <person name="Lindquist E.A."/>
            <person name="Grigoriev I.V."/>
            <person name="Taylor J.W."/>
        </authorList>
    </citation>
    <scope>NUCLEOTIDE SEQUENCE [LARGE SCALE GENOMIC DNA]</scope>
    <source>
        <strain evidence="2">FGSC 2508 / P0657</strain>
    </source>
</reference>
<protein>
    <submittedName>
        <fullName evidence="1">Uncharacterized protein</fullName>
    </submittedName>
</protein>
<sequence>MEVLLSGRDGLDWILRRSSPSVSVYIIFTGPTPPQPNPRVVSLPFFHLPHTERAAGLLAGFKEEKCRDYRMFGSAMRTVNLPVLIIAQLE</sequence>
<dbReference type="Proteomes" id="UP000008065">
    <property type="component" value="Unassembled WGS sequence"/>
</dbReference>
<gene>
    <name evidence="1" type="ORF">NEUTE1DRAFT_149142</name>
</gene>
<dbReference type="AlphaFoldDB" id="F8MXY5"/>
<dbReference type="HOGENOM" id="CLU_2441409_0_0_1"/>
<proteinExistence type="predicted"/>
<keyword evidence="2" id="KW-1185">Reference proteome</keyword>
<organism evidence="1 2">
    <name type="scientific">Neurospora tetrasperma (strain FGSC 2508 / ATCC MYA-4615 / P0657)</name>
    <dbReference type="NCBI Taxonomy" id="510951"/>
    <lineage>
        <taxon>Eukaryota</taxon>
        <taxon>Fungi</taxon>
        <taxon>Dikarya</taxon>
        <taxon>Ascomycota</taxon>
        <taxon>Pezizomycotina</taxon>
        <taxon>Sordariomycetes</taxon>
        <taxon>Sordariomycetidae</taxon>
        <taxon>Sordariales</taxon>
        <taxon>Sordariaceae</taxon>
        <taxon>Neurospora</taxon>
    </lineage>
</organism>